<accession>A0A094Q8A0</accession>
<comment type="caution">
    <text evidence="1">The sequence shown here is derived from an EMBL/GenBank/DDBJ whole genome shotgun (WGS) entry which is preliminary data.</text>
</comment>
<evidence type="ECO:0008006" key="2">
    <source>
        <dbReference type="Google" id="ProtNLM"/>
    </source>
</evidence>
<dbReference type="EMBL" id="JNSK01000010">
    <property type="protein sequence ID" value="KGA19632.1"/>
    <property type="molecule type" value="Genomic_DNA"/>
</dbReference>
<proteinExistence type="predicted"/>
<sequence length="361" mass="39304">MRKSIGILLAIVLTSSLTSFSQTQANPTSDQSKLVLVKTISGNISPKSVKSSGTGLVSAHNMMYRHSVTLYDSNTQELLKTIPDSVRLSDFGFTKYSGLYRGSPVEGSFSPDGKYLYVTNYAMYGKGFNKEGHDICSPANGYDSSFVYRINLTNFKIDGVYAVGSVPKVIEVTPDNKYVLVTNWCSYTLDIISIEKQKRIKSIKIGRYPRGIAISNDSTKAYIAEMGGSNIHVVDLQDFSKKLIPIGINPRAVVLSPDNSKMYVTLNMAGKVAAWDLISNKAIGLVKTGSAARSLAISSDGTALFVVNYKSGTVSKVRASDLKVIQKIKACVEPIGITYDEPTSRTWVACYGGSIKVFDNR</sequence>
<evidence type="ECO:0000313" key="1">
    <source>
        <dbReference type="EMBL" id="KGA19632.1"/>
    </source>
</evidence>
<dbReference type="Gene3D" id="2.130.10.10">
    <property type="entry name" value="YVTN repeat-like/Quinoprotein amine dehydrogenase"/>
    <property type="match status" value="2"/>
</dbReference>
<dbReference type="Pfam" id="PF02239">
    <property type="entry name" value="Cytochrom_D1"/>
    <property type="match status" value="1"/>
</dbReference>
<dbReference type="InterPro" id="IPR011045">
    <property type="entry name" value="N2O_reductase_N"/>
</dbReference>
<dbReference type="PANTHER" id="PTHR47197">
    <property type="entry name" value="PROTEIN NIRF"/>
    <property type="match status" value="1"/>
</dbReference>
<reference evidence="1" key="1">
    <citation type="submission" date="2014-05" db="EMBL/GenBank/DDBJ databases">
        <title>Key roles for freshwater Actinobacteria revealed by deep metagenomic sequencing.</title>
        <authorList>
            <person name="Ghai R."/>
            <person name="Mizuno C.M."/>
            <person name="Picazo A."/>
            <person name="Camacho A."/>
            <person name="Rodriguez-Valera F."/>
        </authorList>
    </citation>
    <scope>NUCLEOTIDE SEQUENCE</scope>
</reference>
<dbReference type="InterPro" id="IPR015943">
    <property type="entry name" value="WD40/YVTN_repeat-like_dom_sf"/>
</dbReference>
<dbReference type="InterPro" id="IPR051200">
    <property type="entry name" value="Host-pathogen_enzymatic-act"/>
</dbReference>
<dbReference type="NCBIfam" id="TIGR02276">
    <property type="entry name" value="beta_rpt_yvtn"/>
    <property type="match status" value="1"/>
</dbReference>
<dbReference type="InterPro" id="IPR011964">
    <property type="entry name" value="YVTN_b-propeller_repeat"/>
</dbReference>
<dbReference type="SUPFAM" id="SSF50974">
    <property type="entry name" value="Nitrous oxide reductase, N-terminal domain"/>
    <property type="match status" value="1"/>
</dbReference>
<protein>
    <recommendedName>
        <fullName evidence="2">Beta-propeller fold lactonase family protein</fullName>
    </recommendedName>
</protein>
<dbReference type="AlphaFoldDB" id="A0A094Q8A0"/>
<name>A0A094Q8A0_9ZZZZ</name>
<dbReference type="PANTHER" id="PTHR47197:SF3">
    <property type="entry name" value="DIHYDRO-HEME D1 DEHYDROGENASE"/>
    <property type="match status" value="1"/>
</dbReference>
<gene>
    <name evidence="1" type="ORF">GM50_4825</name>
</gene>
<organism evidence="1">
    <name type="scientific">freshwater metagenome</name>
    <dbReference type="NCBI Taxonomy" id="449393"/>
    <lineage>
        <taxon>unclassified sequences</taxon>
        <taxon>metagenomes</taxon>
        <taxon>ecological metagenomes</taxon>
    </lineage>
</organism>